<dbReference type="Proteomes" id="UP000660611">
    <property type="component" value="Unassembled WGS sequence"/>
</dbReference>
<dbReference type="InterPro" id="IPR011047">
    <property type="entry name" value="Quinoprotein_ADH-like_sf"/>
</dbReference>
<dbReference type="InterPro" id="IPR053879">
    <property type="entry name" value="HYDIN_VesB_CFA65-like_Ig"/>
</dbReference>
<evidence type="ECO:0000256" key="1">
    <source>
        <dbReference type="ARBA" id="ARBA00004138"/>
    </source>
</evidence>
<keyword evidence="4" id="KW-0969">Cilium</keyword>
<name>A0A919U517_9ACTN</name>
<dbReference type="Pfam" id="PF22633">
    <property type="entry name" value="F5_F8_type_C_2"/>
    <property type="match status" value="2"/>
</dbReference>
<evidence type="ECO:0000256" key="6">
    <source>
        <dbReference type="SAM" id="SignalP"/>
    </source>
</evidence>
<dbReference type="SUPFAM" id="SSF50998">
    <property type="entry name" value="Quinoprotein alcohol dehydrogenase-like"/>
    <property type="match status" value="1"/>
</dbReference>
<evidence type="ECO:0000256" key="5">
    <source>
        <dbReference type="ARBA" id="ARBA00023273"/>
    </source>
</evidence>
<dbReference type="SUPFAM" id="SSF49785">
    <property type="entry name" value="Galactose-binding domain-like"/>
    <property type="match status" value="2"/>
</dbReference>
<evidence type="ECO:0000313" key="9">
    <source>
        <dbReference type="Proteomes" id="UP000660611"/>
    </source>
</evidence>
<evidence type="ECO:0000256" key="3">
    <source>
        <dbReference type="ARBA" id="ARBA00022490"/>
    </source>
</evidence>
<dbReference type="InterPro" id="IPR052614">
    <property type="entry name" value="CFAP65"/>
</dbReference>
<dbReference type="NCBIfam" id="NF012200">
    <property type="entry name" value="choice_anch_D"/>
    <property type="match status" value="5"/>
</dbReference>
<dbReference type="GO" id="GO:0005975">
    <property type="term" value="P:carbohydrate metabolic process"/>
    <property type="evidence" value="ECO:0007669"/>
    <property type="project" value="UniProtKB-ARBA"/>
</dbReference>
<feature type="signal peptide" evidence="6">
    <location>
        <begin position="1"/>
        <end position="26"/>
    </location>
</feature>
<dbReference type="EMBL" id="BONQ01000017">
    <property type="protein sequence ID" value="GIG42759.1"/>
    <property type="molecule type" value="Genomic_DNA"/>
</dbReference>
<reference evidence="8" key="1">
    <citation type="submission" date="2021-01" db="EMBL/GenBank/DDBJ databases">
        <title>Whole genome shotgun sequence of Dactylosporangium siamense NBRC 106093.</title>
        <authorList>
            <person name="Komaki H."/>
            <person name="Tamura T."/>
        </authorList>
    </citation>
    <scope>NUCLEOTIDE SEQUENCE</scope>
    <source>
        <strain evidence="8">NBRC 106093</strain>
    </source>
</reference>
<feature type="chain" id="PRO_5037174044" description="F5/8 type C domain-containing protein" evidence="6">
    <location>
        <begin position="27"/>
        <end position="1309"/>
    </location>
</feature>
<dbReference type="RefSeq" id="WP_203844642.1">
    <property type="nucleotide sequence ID" value="NZ_BAAAVW010000002.1"/>
</dbReference>
<feature type="domain" description="F5/8 type C" evidence="7">
    <location>
        <begin position="821"/>
        <end position="964"/>
    </location>
</feature>
<organism evidence="8 9">
    <name type="scientific">Dactylosporangium siamense</name>
    <dbReference type="NCBI Taxonomy" id="685454"/>
    <lineage>
        <taxon>Bacteria</taxon>
        <taxon>Bacillati</taxon>
        <taxon>Actinomycetota</taxon>
        <taxon>Actinomycetes</taxon>
        <taxon>Micromonosporales</taxon>
        <taxon>Micromonosporaceae</taxon>
        <taxon>Dactylosporangium</taxon>
    </lineage>
</organism>
<keyword evidence="6" id="KW-0732">Signal</keyword>
<evidence type="ECO:0000313" key="8">
    <source>
        <dbReference type="EMBL" id="GIG42759.1"/>
    </source>
</evidence>
<keyword evidence="3" id="KW-0963">Cytoplasm</keyword>
<dbReference type="PROSITE" id="PS50022">
    <property type="entry name" value="FA58C_3"/>
    <property type="match status" value="2"/>
</dbReference>
<dbReference type="GO" id="GO:0005737">
    <property type="term" value="C:cytoplasm"/>
    <property type="evidence" value="ECO:0007669"/>
    <property type="project" value="UniProtKB-SubCell"/>
</dbReference>
<proteinExistence type="predicted"/>
<dbReference type="InterPro" id="IPR031549">
    <property type="entry name" value="ASH"/>
</dbReference>
<feature type="domain" description="F5/8 type C" evidence="7">
    <location>
        <begin position="1158"/>
        <end position="1309"/>
    </location>
</feature>
<dbReference type="PANTHER" id="PTHR46127:SF1">
    <property type="entry name" value="CILIA- AND FLAGELLA-ASSOCIATED PROTEIN 65"/>
    <property type="match status" value="1"/>
</dbReference>
<comment type="subcellular location">
    <subcellularLocation>
        <location evidence="1">Cell projection</location>
        <location evidence="1">Cilium</location>
    </subcellularLocation>
    <subcellularLocation>
        <location evidence="2">Cytoplasm</location>
    </subcellularLocation>
</comment>
<dbReference type="Pfam" id="PF22544">
    <property type="entry name" value="HYDIN_VesB_CFA65-like_Ig"/>
    <property type="match status" value="4"/>
</dbReference>
<evidence type="ECO:0000259" key="7">
    <source>
        <dbReference type="PROSITE" id="PS50022"/>
    </source>
</evidence>
<keyword evidence="5" id="KW-0966">Cell projection</keyword>
<dbReference type="InterPro" id="IPR015943">
    <property type="entry name" value="WD40/YVTN_repeat-like_dom_sf"/>
</dbReference>
<gene>
    <name evidence="8" type="ORF">Dsi01nite_008000</name>
</gene>
<dbReference type="InterPro" id="IPR000421">
    <property type="entry name" value="FA58C"/>
</dbReference>
<dbReference type="PANTHER" id="PTHR46127">
    <property type="entry name" value="CILIA- AND FLAGELLA-ASSOCIATED PROTEIN 65"/>
    <property type="match status" value="1"/>
</dbReference>
<evidence type="ECO:0000256" key="4">
    <source>
        <dbReference type="ARBA" id="ARBA00023069"/>
    </source>
</evidence>
<comment type="caution">
    <text evidence="8">The sequence shown here is derived from an EMBL/GenBank/DDBJ whole genome shotgun (WGS) entry which is preliminary data.</text>
</comment>
<accession>A0A919U517</accession>
<dbReference type="Gene3D" id="2.130.10.10">
    <property type="entry name" value="YVTN repeat-like/Quinoprotein amine dehydrogenase"/>
    <property type="match status" value="1"/>
</dbReference>
<dbReference type="InterPro" id="IPR008979">
    <property type="entry name" value="Galactose-bd-like_sf"/>
</dbReference>
<evidence type="ECO:0000256" key="2">
    <source>
        <dbReference type="ARBA" id="ARBA00004496"/>
    </source>
</evidence>
<protein>
    <recommendedName>
        <fullName evidence="7">F5/8 type C domain-containing protein</fullName>
    </recommendedName>
</protein>
<sequence length="1309" mass="130231">MRRALYLLLPAALAALMVIALPSANADITTVSVDNLRTGWDSAEPGLAPSAVSASDFGQLFSTTVDGQVYAQPIVAAGTLIAVTENNWVYGLNPATGAVAWSRSVGPAWPAAAIGCGDLVPNIGITSTPVYDPATGSVFFMAKVNDGPDADHPHFYLHSINPATGVERAGWPVTIQGSPTNDPGTTFNAKTAAQRPGLLLLDGVVYAGFASHCDYGPYVGYVAGVRTTSPQMTTLWSTEAGRSNGMAGIWQSGGGLVSDGAGRIIVATGNGVSPAPGPGASPPGTLAESVIRLQVNGDGSLTAKDFFSPFNNSRLDQDDTDFGSGGPMALPAGFGTAAHPRLLVQTGKDGRVYLLDRDNLGGNAQGAGGGDASVGPPAGPYNGVWGHPAFWGGDGGYVYQVENQGFLRAFKYGVNGAGLPVLTSAGTSASTFGYTSGSPLVTSTGTTSGSAIVWAVYSDGSNGANGQLRAYDALPVNGRLNLRYSAPIGIATKFATPAADGGRVFVGTRDGHLIGFGRPTTAALTSSPTDFGSVAVGSTANATVTVTATRAVSISAISTAAPFAATPPTLPVNLTAGQTLSVPVRYSPTATGGATGSLTFTTNGGTVPFDLHGVGTRPGLGATPSALSFGTVPTGANKTVGVSITNTGTAAVTITGFTAPAAPFTATGVPANGTTLAAGASVSVSVRYTPVTAGTQNSSFIVTSSAGSVTVPVSGTAVSGAPHLTITPNPVAFGQVQVGQTATAVFDIANTGNIALTLTKAAPPVGAFNTTTPVSEGQQLSPGDVIHQTVTFTPTATGAQSAVYSITGDDGQGAILVQLTGTGVTGGGSGGNLAAGRPVTSSTAQGGYPATNAVDADANSYWESANNAFPQWIQVDLGSAVAVGKVTVKVPPATAWAARRQTIAVLDGASGAVLRPAADVAFDPATGNTADIAVSGSVRYLRLQITGNTGWPAGQLSSLEVYGSGSGPGVLSLSPSSLAFEDTPVNDNSDWQTVLVTNTGTGPATVSGITATGDFTRVTTCGTVIAAGANCTVTVTFHPTTAGSRTGSLTVSYGGSSVGVALSGTGVATGTAALTAAPTSLNFAATTVGSFSGAQNITVTNTGTAAATISAVSVAGDYTQTNTCGSSIAVGGSCAVSVVFRPTATGTRTGSVTVASNAAPLTVVLSGQGASASGPNLALGRPTTQSSSTQTYGSGNVVDGNANTYWESANNAFPQWVQVDLGASLSVGRVTLRLPPSTAWATRTQTVTVTDGATGATLRGSITVTFDPASGNTAILSFPAANVRYLRLTFTANSGWPAGQLSELEAYSL</sequence>
<dbReference type="Pfam" id="PF15780">
    <property type="entry name" value="ASH"/>
    <property type="match status" value="1"/>
</dbReference>
<dbReference type="Gene3D" id="2.60.120.260">
    <property type="entry name" value="Galactose-binding domain-like"/>
    <property type="match status" value="2"/>
</dbReference>
<dbReference type="InterPro" id="IPR013783">
    <property type="entry name" value="Ig-like_fold"/>
</dbReference>
<dbReference type="Gene3D" id="2.60.40.10">
    <property type="entry name" value="Immunoglobulins"/>
    <property type="match status" value="5"/>
</dbReference>
<keyword evidence="9" id="KW-1185">Reference proteome</keyword>
<dbReference type="SMART" id="SM00231">
    <property type="entry name" value="FA58C"/>
    <property type="match status" value="2"/>
</dbReference>